<dbReference type="Proteomes" id="UP000887565">
    <property type="component" value="Unplaced"/>
</dbReference>
<feature type="compositionally biased region" description="Basic and acidic residues" evidence="1">
    <location>
        <begin position="23"/>
        <end position="45"/>
    </location>
</feature>
<evidence type="ECO:0000313" key="2">
    <source>
        <dbReference type="Proteomes" id="UP000887565"/>
    </source>
</evidence>
<organism evidence="2 3">
    <name type="scientific">Romanomermis culicivorax</name>
    <name type="common">Nematode worm</name>
    <dbReference type="NCBI Taxonomy" id="13658"/>
    <lineage>
        <taxon>Eukaryota</taxon>
        <taxon>Metazoa</taxon>
        <taxon>Ecdysozoa</taxon>
        <taxon>Nematoda</taxon>
        <taxon>Enoplea</taxon>
        <taxon>Dorylaimia</taxon>
        <taxon>Mermithida</taxon>
        <taxon>Mermithoidea</taxon>
        <taxon>Mermithidae</taxon>
        <taxon>Romanomermis</taxon>
    </lineage>
</organism>
<reference evidence="3" key="1">
    <citation type="submission" date="2022-11" db="UniProtKB">
        <authorList>
            <consortium name="WormBaseParasite"/>
        </authorList>
    </citation>
    <scope>IDENTIFICATION</scope>
</reference>
<name>A0A915JY67_ROMCU</name>
<evidence type="ECO:0000256" key="1">
    <source>
        <dbReference type="SAM" id="MobiDB-lite"/>
    </source>
</evidence>
<accession>A0A915JY67</accession>
<dbReference type="WBParaSite" id="nRc.2.0.1.t30949-RA">
    <property type="protein sequence ID" value="nRc.2.0.1.t30949-RA"/>
    <property type="gene ID" value="nRc.2.0.1.g30949"/>
</dbReference>
<dbReference type="AlphaFoldDB" id="A0A915JY67"/>
<proteinExistence type="predicted"/>
<feature type="region of interest" description="Disordered" evidence="1">
    <location>
        <begin position="1"/>
        <end position="45"/>
    </location>
</feature>
<evidence type="ECO:0000313" key="3">
    <source>
        <dbReference type="WBParaSite" id="nRc.2.0.1.t30949-RA"/>
    </source>
</evidence>
<keyword evidence="2" id="KW-1185">Reference proteome</keyword>
<sequence length="82" mass="9455">MKNAAENRCLRKKGERKIMKNQRATDSKNVKKEKNPEKGDTKEIKARKSIGIAGNRKVEKERPHISNMMIGWMCPILAEQPH</sequence>
<protein>
    <submittedName>
        <fullName evidence="3">Uncharacterized protein</fullName>
    </submittedName>
</protein>